<dbReference type="SUPFAM" id="SSF81383">
    <property type="entry name" value="F-box domain"/>
    <property type="match status" value="1"/>
</dbReference>
<dbReference type="SMART" id="SM00256">
    <property type="entry name" value="FBOX"/>
    <property type="match status" value="1"/>
</dbReference>
<dbReference type="PANTHER" id="PTHR34223:SF51">
    <property type="entry name" value="OS06G0556300 PROTEIN"/>
    <property type="match status" value="1"/>
</dbReference>
<dbReference type="AlphaFoldDB" id="A0AAV1C878"/>
<feature type="region of interest" description="Disordered" evidence="1">
    <location>
        <begin position="1"/>
        <end position="39"/>
    </location>
</feature>
<reference evidence="3" key="1">
    <citation type="submission" date="2023-03" db="EMBL/GenBank/DDBJ databases">
        <authorList>
            <person name="Julca I."/>
        </authorList>
    </citation>
    <scope>NUCLEOTIDE SEQUENCE</scope>
</reference>
<dbReference type="PANTHER" id="PTHR34223">
    <property type="entry name" value="OS11G0201299 PROTEIN"/>
    <property type="match status" value="1"/>
</dbReference>
<dbReference type="InterPro" id="IPR053197">
    <property type="entry name" value="F-box_SCFL_complex_component"/>
</dbReference>
<name>A0AAV1C878_OLDCO</name>
<evidence type="ECO:0000313" key="4">
    <source>
        <dbReference type="Proteomes" id="UP001161247"/>
    </source>
</evidence>
<proteinExistence type="predicted"/>
<sequence length="176" mass="20237">MSITRQNSTKSSKGNLDSTPDPKPLQKSGKRQKTTENQEEGVISCVDRISGFPDSVLLHILSFLPTQNVVRSMVLSKRWEPLWTSVPCLNFDQSSYQPPKRRHKVVNFMTFVNRVMLEHDSGSVRKFGKHYPFAYFKALFLCLFRLRNSLPRRTGCSLPNLKTLELDSVKFQDNNT</sequence>
<protein>
    <submittedName>
        <fullName evidence="3">OLC1v1026919C1</fullName>
    </submittedName>
</protein>
<dbReference type="InterPro" id="IPR036047">
    <property type="entry name" value="F-box-like_dom_sf"/>
</dbReference>
<dbReference type="InterPro" id="IPR053781">
    <property type="entry name" value="F-box_AtFBL13-like"/>
</dbReference>
<feature type="domain" description="F-box" evidence="2">
    <location>
        <begin position="52"/>
        <end position="91"/>
    </location>
</feature>
<dbReference type="InterPro" id="IPR001810">
    <property type="entry name" value="F-box_dom"/>
</dbReference>
<dbReference type="EMBL" id="OX459118">
    <property type="protein sequence ID" value="CAI9091804.1"/>
    <property type="molecule type" value="Genomic_DNA"/>
</dbReference>
<gene>
    <name evidence="3" type="ORF">OLC1_LOCUS3634</name>
</gene>
<evidence type="ECO:0000313" key="3">
    <source>
        <dbReference type="EMBL" id="CAI9091804.1"/>
    </source>
</evidence>
<organism evidence="3 4">
    <name type="scientific">Oldenlandia corymbosa var. corymbosa</name>
    <dbReference type="NCBI Taxonomy" id="529605"/>
    <lineage>
        <taxon>Eukaryota</taxon>
        <taxon>Viridiplantae</taxon>
        <taxon>Streptophyta</taxon>
        <taxon>Embryophyta</taxon>
        <taxon>Tracheophyta</taxon>
        <taxon>Spermatophyta</taxon>
        <taxon>Magnoliopsida</taxon>
        <taxon>eudicotyledons</taxon>
        <taxon>Gunneridae</taxon>
        <taxon>Pentapetalae</taxon>
        <taxon>asterids</taxon>
        <taxon>lamiids</taxon>
        <taxon>Gentianales</taxon>
        <taxon>Rubiaceae</taxon>
        <taxon>Rubioideae</taxon>
        <taxon>Spermacoceae</taxon>
        <taxon>Hedyotis-Oldenlandia complex</taxon>
        <taxon>Oldenlandia</taxon>
    </lineage>
</organism>
<evidence type="ECO:0000256" key="1">
    <source>
        <dbReference type="SAM" id="MobiDB-lite"/>
    </source>
</evidence>
<dbReference type="Proteomes" id="UP001161247">
    <property type="component" value="Chromosome 1"/>
</dbReference>
<dbReference type="Pfam" id="PF00646">
    <property type="entry name" value="F-box"/>
    <property type="match status" value="1"/>
</dbReference>
<dbReference type="CDD" id="cd22160">
    <property type="entry name" value="F-box_AtFBL13-like"/>
    <property type="match status" value="1"/>
</dbReference>
<keyword evidence="4" id="KW-1185">Reference proteome</keyword>
<dbReference type="Gene3D" id="1.20.1280.50">
    <property type="match status" value="1"/>
</dbReference>
<evidence type="ECO:0000259" key="2">
    <source>
        <dbReference type="SMART" id="SM00256"/>
    </source>
</evidence>
<accession>A0AAV1C878</accession>
<feature type="compositionally biased region" description="Polar residues" evidence="1">
    <location>
        <begin position="1"/>
        <end position="18"/>
    </location>
</feature>